<dbReference type="EMBL" id="CP159279">
    <property type="protein sequence ID" value="XCH11721.1"/>
    <property type="molecule type" value="Genomic_DNA"/>
</dbReference>
<protein>
    <submittedName>
        <fullName evidence="2">Nuclear transport factor 2 family protein</fullName>
    </submittedName>
</protein>
<dbReference type="InterPro" id="IPR032710">
    <property type="entry name" value="NTF2-like_dom_sf"/>
</dbReference>
<gene>
    <name evidence="2" type="ORF">ABRP34_01515</name>
</gene>
<dbReference type="Gene3D" id="3.10.450.50">
    <property type="match status" value="1"/>
</dbReference>
<dbReference type="AlphaFoldDB" id="A0AAU8EQ38"/>
<organism evidence="2">
    <name type="scientific">Arthrobacter sp. K5</name>
    <dbReference type="NCBI Taxonomy" id="2839623"/>
    <lineage>
        <taxon>Bacteria</taxon>
        <taxon>Bacillati</taxon>
        <taxon>Actinomycetota</taxon>
        <taxon>Actinomycetes</taxon>
        <taxon>Micrococcales</taxon>
        <taxon>Micrococcaceae</taxon>
        <taxon>Arthrobacter</taxon>
    </lineage>
</organism>
<feature type="domain" description="DUF4440" evidence="1">
    <location>
        <begin position="12"/>
        <end position="111"/>
    </location>
</feature>
<reference evidence="2" key="1">
    <citation type="submission" date="2024-06" db="EMBL/GenBank/DDBJ databases">
        <title>Biodegradation of dimethachlon by Arthrobacter sp. K5: mechanistic insights and ecological implications.</title>
        <authorList>
            <person name="Hu S."/>
            <person name="Lu P."/>
        </authorList>
    </citation>
    <scope>NUCLEOTIDE SEQUENCE</scope>
    <source>
        <strain evidence="2">K5</strain>
    </source>
</reference>
<accession>A0AAU8EQ38</accession>
<dbReference type="RefSeq" id="WP_353711981.1">
    <property type="nucleotide sequence ID" value="NZ_CP159279.1"/>
</dbReference>
<proteinExistence type="predicted"/>
<evidence type="ECO:0000313" key="2">
    <source>
        <dbReference type="EMBL" id="XCH11721.1"/>
    </source>
</evidence>
<evidence type="ECO:0000259" key="1">
    <source>
        <dbReference type="Pfam" id="PF14534"/>
    </source>
</evidence>
<sequence length="120" mass="13307">MKEKVMGAPYDTMCEAMVAGDIDTLDDILADGFTLTHMTGYVQSKAEWLDAIASGHMQYHRMETVEASLSPVGTAPGLTVRTLTDATIWGSRATWRLTLRSWLEPRGTEWVVARTIASTW</sequence>
<dbReference type="Pfam" id="PF14534">
    <property type="entry name" value="DUF4440"/>
    <property type="match status" value="1"/>
</dbReference>
<dbReference type="InterPro" id="IPR027843">
    <property type="entry name" value="DUF4440"/>
</dbReference>
<dbReference type="SUPFAM" id="SSF54427">
    <property type="entry name" value="NTF2-like"/>
    <property type="match status" value="1"/>
</dbReference>
<name>A0AAU8EQ38_9MICC</name>